<evidence type="ECO:0000313" key="7">
    <source>
        <dbReference type="EMBL" id="SNS06377.1"/>
    </source>
</evidence>
<name>A0A239BEB9_9BACT</name>
<evidence type="ECO:0000313" key="8">
    <source>
        <dbReference type="Proteomes" id="UP000198324"/>
    </source>
</evidence>
<evidence type="ECO:0000256" key="3">
    <source>
        <dbReference type="ARBA" id="ARBA00023163"/>
    </source>
</evidence>
<feature type="domain" description="HTH tetR-type" evidence="6">
    <location>
        <begin position="19"/>
        <end position="79"/>
    </location>
</feature>
<dbReference type="PRINTS" id="PR00455">
    <property type="entry name" value="HTHTETR"/>
</dbReference>
<dbReference type="Pfam" id="PF00440">
    <property type="entry name" value="TetR_N"/>
    <property type="match status" value="1"/>
</dbReference>
<dbReference type="InterPro" id="IPR001647">
    <property type="entry name" value="HTH_TetR"/>
</dbReference>
<dbReference type="PANTHER" id="PTHR30055:SF234">
    <property type="entry name" value="HTH-TYPE TRANSCRIPTIONAL REGULATOR BETI"/>
    <property type="match status" value="1"/>
</dbReference>
<sequence>MTAASPPPIARRRRQRDAERTRAAIVQAAREVFLRGDYHQASLSDIAHRAGVAQSLIHHHFGSKKGLYVAAVHAFLAELDEDLKGIIQPVVDTTGKNAPEEAAAFISAALTAYFRFLSANEQCVRFYRILDLSMHNDPDLVAGLDELDDQGREMSTLHLMRAAHDRLTLMKERGQLREGVEPLPLLSAMLCTVEHWFTSSRRLNHRLSQAVGRGGAGCQGGIAPEEYLRTVVEVFLRGALAEPGR</sequence>
<dbReference type="OrthoDB" id="5511609at2"/>
<dbReference type="InterPro" id="IPR009057">
    <property type="entry name" value="Homeodomain-like_sf"/>
</dbReference>
<dbReference type="InterPro" id="IPR050109">
    <property type="entry name" value="HTH-type_TetR-like_transc_reg"/>
</dbReference>
<reference evidence="7 8" key="1">
    <citation type="submission" date="2017-06" db="EMBL/GenBank/DDBJ databases">
        <authorList>
            <person name="Kim H.J."/>
            <person name="Triplett B.A."/>
        </authorList>
    </citation>
    <scope>NUCLEOTIDE SEQUENCE [LARGE SCALE GENOMIC DNA]</scope>
    <source>
        <strain evidence="7 8">DSM 13116</strain>
    </source>
</reference>
<evidence type="ECO:0000256" key="1">
    <source>
        <dbReference type="ARBA" id="ARBA00023015"/>
    </source>
</evidence>
<keyword evidence="3" id="KW-0804">Transcription</keyword>
<dbReference type="Proteomes" id="UP000198324">
    <property type="component" value="Unassembled WGS sequence"/>
</dbReference>
<organism evidence="7 8">
    <name type="scientific">Humidesulfovibrio mexicanus</name>
    <dbReference type="NCBI Taxonomy" id="147047"/>
    <lineage>
        <taxon>Bacteria</taxon>
        <taxon>Pseudomonadati</taxon>
        <taxon>Thermodesulfobacteriota</taxon>
        <taxon>Desulfovibrionia</taxon>
        <taxon>Desulfovibrionales</taxon>
        <taxon>Desulfovibrionaceae</taxon>
        <taxon>Humidesulfovibrio</taxon>
    </lineage>
</organism>
<dbReference type="AlphaFoldDB" id="A0A239BEB9"/>
<proteinExistence type="predicted"/>
<gene>
    <name evidence="7" type="ORF">SAMN04488503_2523</name>
</gene>
<dbReference type="PROSITE" id="PS50977">
    <property type="entry name" value="HTH_TETR_2"/>
    <property type="match status" value="1"/>
</dbReference>
<dbReference type="Gene3D" id="1.10.357.10">
    <property type="entry name" value="Tetracycline Repressor, domain 2"/>
    <property type="match status" value="1"/>
</dbReference>
<evidence type="ECO:0000259" key="6">
    <source>
        <dbReference type="PROSITE" id="PS50977"/>
    </source>
</evidence>
<keyword evidence="8" id="KW-1185">Reference proteome</keyword>
<keyword evidence="2 4" id="KW-0238">DNA-binding</keyword>
<evidence type="ECO:0000256" key="5">
    <source>
        <dbReference type="SAM" id="MobiDB-lite"/>
    </source>
</evidence>
<accession>A0A239BEB9</accession>
<evidence type="ECO:0000256" key="4">
    <source>
        <dbReference type="PROSITE-ProRule" id="PRU00335"/>
    </source>
</evidence>
<dbReference type="GO" id="GO:0003700">
    <property type="term" value="F:DNA-binding transcription factor activity"/>
    <property type="evidence" value="ECO:0007669"/>
    <property type="project" value="TreeGrafter"/>
</dbReference>
<feature type="DNA-binding region" description="H-T-H motif" evidence="4">
    <location>
        <begin position="42"/>
        <end position="61"/>
    </location>
</feature>
<dbReference type="PANTHER" id="PTHR30055">
    <property type="entry name" value="HTH-TYPE TRANSCRIPTIONAL REGULATOR RUTR"/>
    <property type="match status" value="1"/>
</dbReference>
<dbReference type="EMBL" id="FZOC01000005">
    <property type="protein sequence ID" value="SNS06377.1"/>
    <property type="molecule type" value="Genomic_DNA"/>
</dbReference>
<keyword evidence="1" id="KW-0805">Transcription regulation</keyword>
<protein>
    <submittedName>
        <fullName evidence="7">Transcriptional regulator, TetR family</fullName>
    </submittedName>
</protein>
<dbReference type="SUPFAM" id="SSF46689">
    <property type="entry name" value="Homeodomain-like"/>
    <property type="match status" value="1"/>
</dbReference>
<dbReference type="RefSeq" id="WP_089274736.1">
    <property type="nucleotide sequence ID" value="NZ_FZOC01000005.1"/>
</dbReference>
<dbReference type="GO" id="GO:0000976">
    <property type="term" value="F:transcription cis-regulatory region binding"/>
    <property type="evidence" value="ECO:0007669"/>
    <property type="project" value="TreeGrafter"/>
</dbReference>
<evidence type="ECO:0000256" key="2">
    <source>
        <dbReference type="ARBA" id="ARBA00023125"/>
    </source>
</evidence>
<feature type="region of interest" description="Disordered" evidence="5">
    <location>
        <begin position="1"/>
        <end position="21"/>
    </location>
</feature>